<dbReference type="EMBL" id="CAJNDS010002783">
    <property type="protein sequence ID" value="CAE7595741.1"/>
    <property type="molecule type" value="Genomic_DNA"/>
</dbReference>
<sequence length="337" mass="35923">MGRKRGGDGGGEMEMPSGFPNVPAGALDPAALGFPFPGMPGGPPGTVPPKMPGAPPGAPLGPPGAPGMPPGLLPGLGLPGLQMPPGGLPSFPGAKMPPPPPGLGGLGLGLQLPPGIGPPQALPKLPMPGLPPGSMDSEALAQMRFQQVATEYEQIKNAGIDPQVSELAEYHGLDDRATRALDEEMKKRRATFESDLQALWVGLEGAKNPSGMLMMKLKDMRMGTFKGMTALDKQIHDFAKRNRLDAQAAVKLAEVLHNRDDIEADLSKIQKHLERSNKPSSLVMMMLRDLREGKPIKEPGYAPAIGSKVHEKELRATQKDSQEPHSTERQWFWQTKP</sequence>
<keyword evidence="3" id="KW-1185">Reference proteome</keyword>
<dbReference type="Proteomes" id="UP000604046">
    <property type="component" value="Unassembled WGS sequence"/>
</dbReference>
<feature type="region of interest" description="Disordered" evidence="1">
    <location>
        <begin position="1"/>
        <end position="69"/>
    </location>
</feature>
<feature type="region of interest" description="Disordered" evidence="1">
    <location>
        <begin position="297"/>
        <end position="337"/>
    </location>
</feature>
<protein>
    <submittedName>
        <fullName evidence="2">Uncharacterized protein</fullName>
    </submittedName>
</protein>
<evidence type="ECO:0000313" key="2">
    <source>
        <dbReference type="EMBL" id="CAE7595741.1"/>
    </source>
</evidence>
<feature type="compositionally biased region" description="Pro residues" evidence="1">
    <location>
        <begin position="37"/>
        <end position="69"/>
    </location>
</feature>
<accession>A0A812V147</accession>
<feature type="compositionally biased region" description="Basic and acidic residues" evidence="1">
    <location>
        <begin position="308"/>
        <end position="328"/>
    </location>
</feature>
<dbReference type="AlphaFoldDB" id="A0A812V147"/>
<proteinExistence type="predicted"/>
<dbReference type="OrthoDB" id="442784at2759"/>
<gene>
    <name evidence="2" type="ORF">SNAT2548_LOCUS33901</name>
</gene>
<organism evidence="2 3">
    <name type="scientific">Symbiodinium natans</name>
    <dbReference type="NCBI Taxonomy" id="878477"/>
    <lineage>
        <taxon>Eukaryota</taxon>
        <taxon>Sar</taxon>
        <taxon>Alveolata</taxon>
        <taxon>Dinophyceae</taxon>
        <taxon>Suessiales</taxon>
        <taxon>Symbiodiniaceae</taxon>
        <taxon>Symbiodinium</taxon>
    </lineage>
</organism>
<name>A0A812V147_9DINO</name>
<comment type="caution">
    <text evidence="2">The sequence shown here is derived from an EMBL/GenBank/DDBJ whole genome shotgun (WGS) entry which is preliminary data.</text>
</comment>
<evidence type="ECO:0000313" key="3">
    <source>
        <dbReference type="Proteomes" id="UP000604046"/>
    </source>
</evidence>
<reference evidence="2" key="1">
    <citation type="submission" date="2021-02" db="EMBL/GenBank/DDBJ databases">
        <authorList>
            <person name="Dougan E. K."/>
            <person name="Rhodes N."/>
            <person name="Thang M."/>
            <person name="Chan C."/>
        </authorList>
    </citation>
    <scope>NUCLEOTIDE SEQUENCE</scope>
</reference>
<evidence type="ECO:0000256" key="1">
    <source>
        <dbReference type="SAM" id="MobiDB-lite"/>
    </source>
</evidence>